<keyword evidence="11 13" id="KW-0675">Receptor</keyword>
<dbReference type="Proteomes" id="UP000018144">
    <property type="component" value="Unassembled WGS sequence"/>
</dbReference>
<feature type="compositionally biased region" description="Acidic residues" evidence="12">
    <location>
        <begin position="22"/>
        <end position="46"/>
    </location>
</feature>
<evidence type="ECO:0000256" key="11">
    <source>
        <dbReference type="ARBA" id="ARBA00023170"/>
    </source>
</evidence>
<dbReference type="OrthoDB" id="10016939at2759"/>
<sequence>MVKLQEVEDEHFAQEQPGPKEDDADYIDTDSEISSEEESDDDDDETLEETVYERLVALKDMIPPKHRAKVSGAFNTTYNIVSSTLRFGGNAMWVLSTSAIMLGVPYALAVGEEQQMVEMEKEMKAQQLASTGLSSGAVAGALEQPGQQKI</sequence>
<keyword evidence="3" id="KW-0813">Transport</keyword>
<name>U4LPK0_PYROM</name>
<accession>U4LPK0</accession>
<evidence type="ECO:0000256" key="1">
    <source>
        <dbReference type="ARBA" id="ARBA00004572"/>
    </source>
</evidence>
<evidence type="ECO:0000256" key="10">
    <source>
        <dbReference type="ARBA" id="ARBA00023136"/>
    </source>
</evidence>
<evidence type="ECO:0000313" key="13">
    <source>
        <dbReference type="EMBL" id="CCX16620.1"/>
    </source>
</evidence>
<evidence type="ECO:0000256" key="6">
    <source>
        <dbReference type="ARBA" id="ARBA00022927"/>
    </source>
</evidence>
<evidence type="ECO:0000256" key="2">
    <source>
        <dbReference type="ARBA" id="ARBA00009874"/>
    </source>
</evidence>
<dbReference type="GO" id="GO:0006886">
    <property type="term" value="P:intracellular protein transport"/>
    <property type="evidence" value="ECO:0007669"/>
    <property type="project" value="InterPro"/>
</dbReference>
<evidence type="ECO:0000256" key="9">
    <source>
        <dbReference type="ARBA" id="ARBA00023128"/>
    </source>
</evidence>
<evidence type="ECO:0000256" key="4">
    <source>
        <dbReference type="ARBA" id="ARBA00022692"/>
    </source>
</evidence>
<dbReference type="OMA" id="QGAQHML"/>
<feature type="region of interest" description="Disordered" evidence="12">
    <location>
        <begin position="1"/>
        <end position="46"/>
    </location>
</feature>
<keyword evidence="14" id="KW-1185">Reference proteome</keyword>
<keyword evidence="8" id="KW-0811">Translocation</keyword>
<dbReference type="CDD" id="cd22884">
    <property type="entry name" value="TOM22"/>
    <property type="match status" value="1"/>
</dbReference>
<feature type="compositionally biased region" description="Basic and acidic residues" evidence="12">
    <location>
        <begin position="10"/>
        <end position="21"/>
    </location>
</feature>
<gene>
    <name evidence="13" type="ORF">PCON_03319</name>
</gene>
<keyword evidence="4" id="KW-0812">Transmembrane</keyword>
<keyword evidence="10" id="KW-0472">Membrane</keyword>
<comment type="subcellular location">
    <subcellularLocation>
        <location evidence="1">Mitochondrion outer membrane</location>
        <topology evidence="1">Single-pass membrane protein</topology>
    </subcellularLocation>
</comment>
<evidence type="ECO:0000256" key="7">
    <source>
        <dbReference type="ARBA" id="ARBA00022989"/>
    </source>
</evidence>
<protein>
    <submittedName>
        <fullName evidence="13">Similar to Mitochondrial import receptor subunit tom-22 acc. no. Q07335</fullName>
    </submittedName>
</protein>
<dbReference type="PANTHER" id="PTHR12504">
    <property type="entry name" value="MITOCHONDRIAL IMPORT RECEPTOR SUBUNIT TOM22"/>
    <property type="match status" value="1"/>
</dbReference>
<organism evidence="13 14">
    <name type="scientific">Pyronema omphalodes (strain CBS 100304)</name>
    <name type="common">Pyronema confluens</name>
    <dbReference type="NCBI Taxonomy" id="1076935"/>
    <lineage>
        <taxon>Eukaryota</taxon>
        <taxon>Fungi</taxon>
        <taxon>Dikarya</taxon>
        <taxon>Ascomycota</taxon>
        <taxon>Pezizomycotina</taxon>
        <taxon>Pezizomycetes</taxon>
        <taxon>Pezizales</taxon>
        <taxon>Pyronemataceae</taxon>
        <taxon>Pyronema</taxon>
    </lineage>
</organism>
<dbReference type="GO" id="GO:0005741">
    <property type="term" value="C:mitochondrial outer membrane"/>
    <property type="evidence" value="ECO:0007669"/>
    <property type="project" value="UniProtKB-SubCell"/>
</dbReference>
<evidence type="ECO:0000256" key="3">
    <source>
        <dbReference type="ARBA" id="ARBA00022448"/>
    </source>
</evidence>
<keyword evidence="9" id="KW-0496">Mitochondrion</keyword>
<dbReference type="PANTHER" id="PTHR12504:SF0">
    <property type="entry name" value="MITOCHONDRIAL IMPORT RECEPTOR SUBUNIT TOM22 HOMOLOG"/>
    <property type="match status" value="1"/>
</dbReference>
<evidence type="ECO:0000256" key="5">
    <source>
        <dbReference type="ARBA" id="ARBA00022787"/>
    </source>
</evidence>
<dbReference type="eggNOG" id="KOG4111">
    <property type="taxonomic scope" value="Eukaryota"/>
</dbReference>
<reference evidence="13 14" key="1">
    <citation type="journal article" date="2013" name="PLoS Genet.">
        <title>The genome and development-dependent transcriptomes of Pyronema confluens: a window into fungal evolution.</title>
        <authorList>
            <person name="Traeger S."/>
            <person name="Altegoer F."/>
            <person name="Freitag M."/>
            <person name="Gabaldon T."/>
            <person name="Kempken F."/>
            <person name="Kumar A."/>
            <person name="Marcet-Houben M."/>
            <person name="Poggeler S."/>
            <person name="Stajich J.E."/>
            <person name="Nowrousian M."/>
        </authorList>
    </citation>
    <scope>NUCLEOTIDE SEQUENCE [LARGE SCALE GENOMIC DNA]</scope>
    <source>
        <strain evidence="14">CBS 100304</strain>
        <tissue evidence="13">Vegetative mycelium</tissue>
    </source>
</reference>
<evidence type="ECO:0000256" key="8">
    <source>
        <dbReference type="ARBA" id="ARBA00023010"/>
    </source>
</evidence>
<dbReference type="EMBL" id="HF936487">
    <property type="protein sequence ID" value="CCX16620.1"/>
    <property type="molecule type" value="Genomic_DNA"/>
</dbReference>
<keyword evidence="5" id="KW-1000">Mitochondrion outer membrane</keyword>
<proteinExistence type="inferred from homology"/>
<evidence type="ECO:0000313" key="14">
    <source>
        <dbReference type="Proteomes" id="UP000018144"/>
    </source>
</evidence>
<dbReference type="Pfam" id="PF04281">
    <property type="entry name" value="Tom22"/>
    <property type="match status" value="1"/>
</dbReference>
<dbReference type="AlphaFoldDB" id="U4LPK0"/>
<evidence type="ECO:0000256" key="12">
    <source>
        <dbReference type="SAM" id="MobiDB-lite"/>
    </source>
</evidence>
<dbReference type="STRING" id="1076935.U4LPK0"/>
<comment type="similarity">
    <text evidence="2">Belongs to the Tom22 family.</text>
</comment>
<keyword evidence="7" id="KW-1133">Transmembrane helix</keyword>
<dbReference type="InterPro" id="IPR005683">
    <property type="entry name" value="Tom22"/>
</dbReference>
<keyword evidence="6" id="KW-0653">Protein transport</keyword>